<dbReference type="SUPFAM" id="SSF161098">
    <property type="entry name" value="MetI-like"/>
    <property type="match status" value="1"/>
</dbReference>
<evidence type="ECO:0000256" key="2">
    <source>
        <dbReference type="ARBA" id="ARBA00022448"/>
    </source>
</evidence>
<evidence type="ECO:0000313" key="11">
    <source>
        <dbReference type="Proteomes" id="UP001219901"/>
    </source>
</evidence>
<evidence type="ECO:0000313" key="12">
    <source>
        <dbReference type="Proteomes" id="UP001321249"/>
    </source>
</evidence>
<feature type="transmembrane region" description="Helical" evidence="7">
    <location>
        <begin position="129"/>
        <end position="148"/>
    </location>
</feature>
<sequence>MKPFSIWWKRLFDWLPAIVTIVALVVAWEVLVDVLDVQRWLLPAPSVIAAEISDEFGFLMKHARVTLSETIVGFAFSVGLAVILASGIIWSRTVERSVYPLIITSQTIPIITLAPLLIIWVGTDMRSKVIVIVLFTFFPIVISLVSGLRSVDQEMVDMFRTMGASSWQTFRKLMIPAALPNFFAGLKVAAVFSVIGAVIGEWFGASAGLGWLMKIAGGQFQTARIFAAIVVLSILAMLLFAAVVAIEKWVLRKYPPTADRVIRLGDS</sequence>
<comment type="subcellular location">
    <subcellularLocation>
        <location evidence="1 7">Cell membrane</location>
        <topology evidence="1 7">Multi-pass membrane protein</topology>
    </subcellularLocation>
</comment>
<reference evidence="10" key="2">
    <citation type="journal article" date="2023" name="Nat. Commun.">
        <title>Cultivation of marine bacteria of the SAR202 clade.</title>
        <authorList>
            <person name="Lim Y."/>
            <person name="Seo J.H."/>
            <person name="Giovannoni S.J."/>
            <person name="Kang I."/>
            <person name="Cho J.C."/>
        </authorList>
    </citation>
    <scope>NUCLEOTIDE SEQUENCE</scope>
    <source>
        <strain evidence="10">JH1073</strain>
    </source>
</reference>
<reference evidence="11" key="3">
    <citation type="submission" date="2023-06" db="EMBL/GenBank/DDBJ databases">
        <title>Pangenomics reveal diversification of enzyme families and niche specialization in globally abundant SAR202 bacteria.</title>
        <authorList>
            <person name="Saw J.H.W."/>
        </authorList>
    </citation>
    <scope>NUCLEOTIDE SEQUENCE [LARGE SCALE GENOMIC DNA]</scope>
    <source>
        <strain evidence="11">JH1073</strain>
    </source>
</reference>
<accession>A0AAJ6CT45</accession>
<feature type="transmembrane region" description="Helical" evidence="7">
    <location>
        <begin position="12"/>
        <end position="28"/>
    </location>
</feature>
<evidence type="ECO:0000256" key="5">
    <source>
        <dbReference type="ARBA" id="ARBA00022989"/>
    </source>
</evidence>
<keyword evidence="2 7" id="KW-0813">Transport</keyword>
<evidence type="ECO:0000256" key="4">
    <source>
        <dbReference type="ARBA" id="ARBA00022692"/>
    </source>
</evidence>
<dbReference type="InterPro" id="IPR000515">
    <property type="entry name" value="MetI-like"/>
</dbReference>
<keyword evidence="11" id="KW-1185">Reference proteome</keyword>
<dbReference type="PANTHER" id="PTHR30151">
    <property type="entry name" value="ALKANE SULFONATE ABC TRANSPORTER-RELATED, MEMBRANE SUBUNIT"/>
    <property type="match status" value="1"/>
</dbReference>
<organism evidence="10 11">
    <name type="scientific">Candidatus Lucifugimonas marina</name>
    <dbReference type="NCBI Taxonomy" id="3038979"/>
    <lineage>
        <taxon>Bacteria</taxon>
        <taxon>Bacillati</taxon>
        <taxon>Chloroflexota</taxon>
        <taxon>Dehalococcoidia</taxon>
        <taxon>SAR202 cluster</taxon>
        <taxon>Candidatus Lucifugimonadales</taxon>
        <taxon>Candidatus Lucifugimonadaceae</taxon>
        <taxon>Candidatus Lucifugimonas</taxon>
    </lineage>
</organism>
<dbReference type="Proteomes" id="UP001219901">
    <property type="component" value="Chromosome"/>
</dbReference>
<keyword evidence="6 7" id="KW-0472">Membrane</keyword>
<dbReference type="EMBL" id="CP046147">
    <property type="protein sequence ID" value="WFG39082.1"/>
    <property type="molecule type" value="Genomic_DNA"/>
</dbReference>
<dbReference type="GO" id="GO:0055085">
    <property type="term" value="P:transmembrane transport"/>
    <property type="evidence" value="ECO:0007669"/>
    <property type="project" value="InterPro"/>
</dbReference>
<dbReference type="PANTHER" id="PTHR30151:SF20">
    <property type="entry name" value="ABC TRANSPORTER PERMEASE PROTEIN HI_0355-RELATED"/>
    <property type="match status" value="1"/>
</dbReference>
<dbReference type="GO" id="GO:0005886">
    <property type="term" value="C:plasma membrane"/>
    <property type="evidence" value="ECO:0007669"/>
    <property type="project" value="UniProtKB-SubCell"/>
</dbReference>
<evidence type="ECO:0000256" key="3">
    <source>
        <dbReference type="ARBA" id="ARBA00022475"/>
    </source>
</evidence>
<proteinExistence type="inferred from homology"/>
<dbReference type="AlphaFoldDB" id="A0AAJ6CT45"/>
<dbReference type="CDD" id="cd06261">
    <property type="entry name" value="TM_PBP2"/>
    <property type="match status" value="1"/>
</dbReference>
<feature type="transmembrane region" description="Helical" evidence="7">
    <location>
        <begin position="97"/>
        <end position="122"/>
    </location>
</feature>
<feature type="transmembrane region" description="Helical" evidence="7">
    <location>
        <begin position="225"/>
        <end position="246"/>
    </location>
</feature>
<feature type="transmembrane region" description="Helical" evidence="7">
    <location>
        <begin position="71"/>
        <end position="91"/>
    </location>
</feature>
<keyword evidence="3" id="KW-1003">Cell membrane</keyword>
<comment type="similarity">
    <text evidence="7">Belongs to the binding-protein-dependent transport system permease family.</text>
</comment>
<keyword evidence="5 7" id="KW-1133">Transmembrane helix</keyword>
<dbReference type="Pfam" id="PF00528">
    <property type="entry name" value="BPD_transp_1"/>
    <property type="match status" value="1"/>
</dbReference>
<evidence type="ECO:0000313" key="9">
    <source>
        <dbReference type="EMBL" id="MDG0866198.1"/>
    </source>
</evidence>
<dbReference type="InterPro" id="IPR035906">
    <property type="entry name" value="MetI-like_sf"/>
</dbReference>
<dbReference type="PROSITE" id="PS50928">
    <property type="entry name" value="ABC_TM1"/>
    <property type="match status" value="1"/>
</dbReference>
<dbReference type="Proteomes" id="UP001321249">
    <property type="component" value="Unassembled WGS sequence"/>
</dbReference>
<feature type="domain" description="ABC transmembrane type-1" evidence="8">
    <location>
        <begin position="59"/>
        <end position="247"/>
    </location>
</feature>
<reference evidence="11 12" key="1">
    <citation type="submission" date="2019-11" db="EMBL/GenBank/DDBJ databases">
        <authorList>
            <person name="Cho J.-C."/>
        </authorList>
    </citation>
    <scope>NUCLEOTIDE SEQUENCE [LARGE SCALE GENOMIC DNA]</scope>
    <source>
        <strain evidence="10 11">JH1073</strain>
        <strain evidence="9 12">JH702</strain>
    </source>
</reference>
<evidence type="ECO:0000256" key="6">
    <source>
        <dbReference type="ARBA" id="ARBA00023136"/>
    </source>
</evidence>
<dbReference type="RefSeq" id="WP_342822413.1">
    <property type="nucleotide sequence ID" value="NZ_CP046146.1"/>
</dbReference>
<evidence type="ECO:0000313" key="10">
    <source>
        <dbReference type="EMBL" id="WFG39082.1"/>
    </source>
</evidence>
<dbReference type="EMBL" id="WMBE01000001">
    <property type="protein sequence ID" value="MDG0866198.1"/>
    <property type="molecule type" value="Genomic_DNA"/>
</dbReference>
<evidence type="ECO:0000256" key="7">
    <source>
        <dbReference type="RuleBase" id="RU363032"/>
    </source>
</evidence>
<name>A0AAJ6CT45_9CHLR</name>
<keyword evidence="4 7" id="KW-0812">Transmembrane</keyword>
<evidence type="ECO:0000256" key="1">
    <source>
        <dbReference type="ARBA" id="ARBA00004651"/>
    </source>
</evidence>
<feature type="transmembrane region" description="Helical" evidence="7">
    <location>
        <begin position="188"/>
        <end position="213"/>
    </location>
</feature>
<gene>
    <name evidence="9" type="ORF">GKO46_03825</name>
    <name evidence="10" type="ORF">GKO48_05435</name>
</gene>
<protein>
    <submittedName>
        <fullName evidence="10">ABC transporter permease subunit</fullName>
    </submittedName>
</protein>
<dbReference type="Gene3D" id="1.10.3720.10">
    <property type="entry name" value="MetI-like"/>
    <property type="match status" value="1"/>
</dbReference>
<evidence type="ECO:0000259" key="8">
    <source>
        <dbReference type="PROSITE" id="PS50928"/>
    </source>
</evidence>